<evidence type="ECO:0000256" key="3">
    <source>
        <dbReference type="ARBA" id="ARBA00022729"/>
    </source>
</evidence>
<evidence type="ECO:0000259" key="5">
    <source>
        <dbReference type="Pfam" id="PF01464"/>
    </source>
</evidence>
<feature type="signal peptide" evidence="4">
    <location>
        <begin position="1"/>
        <end position="25"/>
    </location>
</feature>
<dbReference type="Gene3D" id="1.25.20.10">
    <property type="entry name" value="Bacterial muramidases"/>
    <property type="match status" value="1"/>
</dbReference>
<dbReference type="InterPro" id="IPR008939">
    <property type="entry name" value="Lytic_TGlycosylase_superhlx_U"/>
</dbReference>
<proteinExistence type="inferred from homology"/>
<dbReference type="InterPro" id="IPR023346">
    <property type="entry name" value="Lysozyme-like_dom_sf"/>
</dbReference>
<comment type="similarity">
    <text evidence="1">Belongs to the transglycosylase Slt family.</text>
</comment>
<dbReference type="PANTHER" id="PTHR37423">
    <property type="entry name" value="SOLUBLE LYTIC MUREIN TRANSGLYCOSYLASE-RELATED"/>
    <property type="match status" value="1"/>
</dbReference>
<feature type="domain" description="Transglycosylase SLT" evidence="5">
    <location>
        <begin position="406"/>
        <end position="509"/>
    </location>
</feature>
<dbReference type="PANTHER" id="PTHR37423:SF5">
    <property type="entry name" value="SOLUBLE LYTIC MUREIN TRANSGLYCOSYLASE"/>
    <property type="match status" value="1"/>
</dbReference>
<dbReference type="GO" id="GO:0042597">
    <property type="term" value="C:periplasmic space"/>
    <property type="evidence" value="ECO:0007669"/>
    <property type="project" value="InterPro"/>
</dbReference>
<feature type="chain" id="PRO_5011565048" evidence="4">
    <location>
        <begin position="26"/>
        <end position="598"/>
    </location>
</feature>
<sequence>MRTGLKRAWLAAACTLVAMAAPAVAEPAAAARRSGIPPQLTPEQRDGYRAVFAAINESRWSDAQIALDSMPQGPLHAYARAELYTAKGSPKVEADALLKLINEAPELPQADQLERIAKLRGVTELPPLPAQQRLIWNDGAPVRARAKATKSDLIAADLATRMQPFIKADSGAEAEALLDQTQGLSPEAQTEWQARIAWIYFLQGLDTQARALAAKAESGAGDWTIQARWTGALAAWRQKDCGATAPAFENVAARAPDTDLRATALYWAARADMMCGRPDKVEARLKQASQFGETFYGLLARQALGIDLAKSRPQRVTDDWAALERRPNVRVAAALVEIGEDDEADTVLRQQARIGSPSEFGSLTRLAEQLDLASTTVWLAHNMPQGVTALAEARYPQPSWTPDSGWRIDKALVYAHTLQESGFRTKVKSQAGAYGLMQIMPAAATDYMRERGVTVDQAALTRPSTNFDIGQRHIERLRDMGMTGGLLPKVIAAYNAGPQHVGEWNGIVRDGGDPLLYIESIPYWETRGYVVTVLRNYWMYEAQGGKAASPSRSALAQGMWPRFPGLPGATAVRMNAQAPNTAIAVNGTVSPASSTRAE</sequence>
<dbReference type="Pfam" id="PF01464">
    <property type="entry name" value="SLT"/>
    <property type="match status" value="1"/>
</dbReference>
<evidence type="ECO:0000256" key="1">
    <source>
        <dbReference type="ARBA" id="ARBA00007734"/>
    </source>
</evidence>
<name>A0A1H7FVI2_9SPHN</name>
<gene>
    <name evidence="6" type="ORF">SAMN05216382_0114</name>
</gene>
<evidence type="ECO:0000313" key="7">
    <source>
        <dbReference type="Proteomes" id="UP000199214"/>
    </source>
</evidence>
<dbReference type="STRING" id="1855283.SAMN05216382_0114"/>
<evidence type="ECO:0000313" key="6">
    <source>
        <dbReference type="EMBL" id="SEK28502.1"/>
    </source>
</evidence>
<dbReference type="CDD" id="cd13401">
    <property type="entry name" value="Slt70-like"/>
    <property type="match status" value="1"/>
</dbReference>
<dbReference type="GO" id="GO:0004553">
    <property type="term" value="F:hydrolase activity, hydrolyzing O-glycosyl compounds"/>
    <property type="evidence" value="ECO:0007669"/>
    <property type="project" value="InterPro"/>
</dbReference>
<comment type="similarity">
    <text evidence="2">Belongs to the virb1 family.</text>
</comment>
<keyword evidence="3 4" id="KW-0732">Signal</keyword>
<protein>
    <submittedName>
        <fullName evidence="6">Soluble lytic murein transglycosylase</fullName>
    </submittedName>
</protein>
<evidence type="ECO:0000256" key="4">
    <source>
        <dbReference type="SAM" id="SignalP"/>
    </source>
</evidence>
<dbReference type="SUPFAM" id="SSF48435">
    <property type="entry name" value="Bacterial muramidases"/>
    <property type="match status" value="1"/>
</dbReference>
<dbReference type="Gene3D" id="1.10.530.10">
    <property type="match status" value="1"/>
</dbReference>
<organism evidence="6 7">
    <name type="scientific">Sphingomonas palmae</name>
    <dbReference type="NCBI Taxonomy" id="1855283"/>
    <lineage>
        <taxon>Bacteria</taxon>
        <taxon>Pseudomonadati</taxon>
        <taxon>Pseudomonadota</taxon>
        <taxon>Alphaproteobacteria</taxon>
        <taxon>Sphingomonadales</taxon>
        <taxon>Sphingomonadaceae</taxon>
        <taxon>Sphingomonas</taxon>
    </lineage>
</organism>
<dbReference type="InterPro" id="IPR008258">
    <property type="entry name" value="Transglycosylase_SLT_dom_1"/>
</dbReference>
<dbReference type="Proteomes" id="UP000199214">
    <property type="component" value="Unassembled WGS sequence"/>
</dbReference>
<keyword evidence="7" id="KW-1185">Reference proteome</keyword>
<accession>A0A1H7FVI2</accession>
<dbReference type="SUPFAM" id="SSF53955">
    <property type="entry name" value="Lysozyme-like"/>
    <property type="match status" value="1"/>
</dbReference>
<dbReference type="AlphaFoldDB" id="A0A1H7FVI2"/>
<reference evidence="7" key="1">
    <citation type="submission" date="2016-10" db="EMBL/GenBank/DDBJ databases">
        <authorList>
            <person name="Varghese N."/>
            <person name="Submissions S."/>
        </authorList>
    </citation>
    <scope>NUCLEOTIDE SEQUENCE [LARGE SCALE GENOMIC DNA]</scope>
    <source>
        <strain evidence="7">JS21-1</strain>
    </source>
</reference>
<evidence type="ECO:0000256" key="2">
    <source>
        <dbReference type="ARBA" id="ARBA00009387"/>
    </source>
</evidence>
<dbReference type="EMBL" id="FNZZ01000001">
    <property type="protein sequence ID" value="SEK28502.1"/>
    <property type="molecule type" value="Genomic_DNA"/>
</dbReference>